<comment type="caution">
    <text evidence="1">The sequence shown here is derived from an EMBL/GenBank/DDBJ whole genome shotgun (WGS) entry which is preliminary data.</text>
</comment>
<keyword evidence="2" id="KW-1185">Reference proteome</keyword>
<sequence length="387" mass="40659">MRFDAVQALTGAQLLQARQNICAAPGDAMSYSGIQVNGSGEVSQRLGATPVTLVSGTPRYIVDSIRAGYFHAANTAIMSAQQLGAGPPGFSAGIQLTSAGAPMSAPGAGDNASLSVPVEGYRCQRLGWNTAGATQPLTACFFFYSNVAGTFSLNVRNGANDRSYSKSCAYSNAANWTFYKVTIPPPPSGNWATGFNTSIDFRITAVCGTTYQQPDGAWANGNFLGTPATTNFFAASGNFCAATGFALLPGSDGPKDWQSLAACQRSFVNEFHLCQRYYEKSFQYLTVPAQGTGFTSNSLFLQAGGAGTQSVQPTFFFKASKRAIPTITLFNPQNGNALARNVSRASDWAATALNSADVDCFQIYGTSPGSSAIFDTCGIHWTAEAGL</sequence>
<accession>A0A5S4X2Z5</accession>
<dbReference type="AlphaFoldDB" id="A0A5S4X2Z5"/>
<protein>
    <submittedName>
        <fullName evidence="1">Uncharacterized protein</fullName>
    </submittedName>
</protein>
<name>A0A5S4X2Z5_9BRAD</name>
<evidence type="ECO:0000313" key="1">
    <source>
        <dbReference type="EMBL" id="TYL87456.1"/>
    </source>
</evidence>
<organism evidence="1 2">
    <name type="scientific">Bradyrhizobium cytisi</name>
    <dbReference type="NCBI Taxonomy" id="515489"/>
    <lineage>
        <taxon>Bacteria</taxon>
        <taxon>Pseudomonadati</taxon>
        <taxon>Pseudomonadota</taxon>
        <taxon>Alphaproteobacteria</taxon>
        <taxon>Hyphomicrobiales</taxon>
        <taxon>Nitrobacteraceae</taxon>
        <taxon>Bradyrhizobium</taxon>
    </lineage>
</organism>
<gene>
    <name evidence="1" type="ORF">FXB38_04880</name>
</gene>
<reference evidence="1 2" key="1">
    <citation type="submission" date="2019-08" db="EMBL/GenBank/DDBJ databases">
        <title>Bradyrhizobium hipponensis sp. nov., a rhizobium isolated from a Lupinus angustifolius root nodule in Tunisia.</title>
        <authorList>
            <person name="Off K."/>
            <person name="Rejili M."/>
            <person name="Mars M."/>
            <person name="Brachmann A."/>
            <person name="Marin M."/>
        </authorList>
    </citation>
    <scope>NUCLEOTIDE SEQUENCE [LARGE SCALE GENOMIC DNA]</scope>
    <source>
        <strain evidence="1 2">CTAW11</strain>
    </source>
</reference>
<proteinExistence type="predicted"/>
<dbReference type="Proteomes" id="UP000324853">
    <property type="component" value="Unassembled WGS sequence"/>
</dbReference>
<evidence type="ECO:0000313" key="2">
    <source>
        <dbReference type="Proteomes" id="UP000324853"/>
    </source>
</evidence>
<dbReference type="EMBL" id="VSSR01000008">
    <property type="protein sequence ID" value="TYL87456.1"/>
    <property type="molecule type" value="Genomic_DNA"/>
</dbReference>
<dbReference type="OrthoDB" id="8457242at2"/>